<dbReference type="OrthoDB" id="9178552at2"/>
<proteinExistence type="predicted"/>
<dbReference type="RefSeq" id="WP_114659671.1">
    <property type="nucleotide sequence ID" value="NZ_CP031194.1"/>
</dbReference>
<organism evidence="2 3">
    <name type="scientific">Streptomyces paludis</name>
    <dbReference type="NCBI Taxonomy" id="2282738"/>
    <lineage>
        <taxon>Bacteria</taxon>
        <taxon>Bacillati</taxon>
        <taxon>Actinomycetota</taxon>
        <taxon>Actinomycetes</taxon>
        <taxon>Kitasatosporales</taxon>
        <taxon>Streptomycetaceae</taxon>
        <taxon>Streptomyces</taxon>
    </lineage>
</organism>
<sequence>MAKVHLPQDPGYTIVGNHLAQHVELSFTAIGLGTHIQSLPVGAPVDIRTLSARHPEGRERIAAALRELEAHGYIERRRERTDDGRIVSLTISYNNPEAARARLALEAALPTEPPPLQVQPEAAPEAVREEAPEAVREAPPETVEVRPEPVPAAEAPPEASPAPPPPLPDAEAHDPDRRRAAADLLAGLRRDDPRLLLPERDVRRLAPGVEAWLERGATPYAVHHALTAALPLNLRHPAALLAHRLTALLPPPLPPALALQAAPVGAVTAPRPHPLQNCDHCDRAYRAPEPGTCQGCTAAAPAAVVAHQQAA</sequence>
<name>A0A345HNP7_9ACTN</name>
<accession>A0A345HNP7</accession>
<evidence type="ECO:0000313" key="2">
    <source>
        <dbReference type="EMBL" id="AXG78321.1"/>
    </source>
</evidence>
<dbReference type="Proteomes" id="UP000253868">
    <property type="component" value="Chromosome"/>
</dbReference>
<keyword evidence="3" id="KW-1185">Reference proteome</keyword>
<feature type="compositionally biased region" description="Basic and acidic residues" evidence="1">
    <location>
        <begin position="126"/>
        <end position="147"/>
    </location>
</feature>
<evidence type="ECO:0000256" key="1">
    <source>
        <dbReference type="SAM" id="MobiDB-lite"/>
    </source>
</evidence>
<dbReference type="EMBL" id="CP031194">
    <property type="protein sequence ID" value="AXG78321.1"/>
    <property type="molecule type" value="Genomic_DNA"/>
</dbReference>
<feature type="region of interest" description="Disordered" evidence="1">
    <location>
        <begin position="111"/>
        <end position="176"/>
    </location>
</feature>
<evidence type="ECO:0000313" key="3">
    <source>
        <dbReference type="Proteomes" id="UP000253868"/>
    </source>
</evidence>
<dbReference type="AlphaFoldDB" id="A0A345HNP7"/>
<dbReference type="KEGG" id="spad:DVK44_12045"/>
<gene>
    <name evidence="2" type="ORF">DVK44_12045</name>
</gene>
<reference evidence="3" key="1">
    <citation type="submission" date="2018-07" db="EMBL/GenBank/DDBJ databases">
        <authorList>
            <person name="Zhao J."/>
        </authorList>
    </citation>
    <scope>NUCLEOTIDE SEQUENCE [LARGE SCALE GENOMIC DNA]</scope>
    <source>
        <strain evidence="3">GSSD-12</strain>
    </source>
</reference>
<protein>
    <submittedName>
        <fullName evidence="2">Helix-turn-helix domain-containing protein</fullName>
    </submittedName>
</protein>
<feature type="compositionally biased region" description="Pro residues" evidence="1">
    <location>
        <begin position="158"/>
        <end position="168"/>
    </location>
</feature>